<dbReference type="PANTHER" id="PTHR34148">
    <property type="entry name" value="ADENOSYLCOBINAMIDE-GDP RIBAZOLETRANSFERASE"/>
    <property type="match status" value="1"/>
</dbReference>
<dbReference type="GO" id="GO:0009236">
    <property type="term" value="P:cobalamin biosynthetic process"/>
    <property type="evidence" value="ECO:0007669"/>
    <property type="project" value="UniProtKB-UniRule"/>
</dbReference>
<feature type="transmembrane region" description="Helical" evidence="19">
    <location>
        <begin position="136"/>
        <end position="161"/>
    </location>
</feature>
<evidence type="ECO:0000256" key="5">
    <source>
        <dbReference type="ARBA" id="ARBA00013200"/>
    </source>
</evidence>
<keyword evidence="7 19" id="KW-1003">Cell membrane</keyword>
<feature type="transmembrane region" description="Helical" evidence="19">
    <location>
        <begin position="63"/>
        <end position="81"/>
    </location>
</feature>
<feature type="transmembrane region" description="Helical" evidence="19">
    <location>
        <begin position="199"/>
        <end position="218"/>
    </location>
</feature>
<evidence type="ECO:0000256" key="9">
    <source>
        <dbReference type="ARBA" id="ARBA00022679"/>
    </source>
</evidence>
<keyword evidence="8 19" id="KW-0169">Cobalamin biosynthesis</keyword>
<organism evidence="20 21">
    <name type="scientific">Thalassospira profundimaris</name>
    <dbReference type="NCBI Taxonomy" id="502049"/>
    <lineage>
        <taxon>Bacteria</taxon>
        <taxon>Pseudomonadati</taxon>
        <taxon>Pseudomonadota</taxon>
        <taxon>Alphaproteobacteria</taxon>
        <taxon>Rhodospirillales</taxon>
        <taxon>Thalassospiraceae</taxon>
        <taxon>Thalassospira</taxon>
    </lineage>
</organism>
<dbReference type="HAMAP" id="MF_00719">
    <property type="entry name" value="CobS"/>
    <property type="match status" value="1"/>
</dbReference>
<keyword evidence="13 19" id="KW-0472">Membrane</keyword>
<evidence type="ECO:0000256" key="17">
    <source>
        <dbReference type="ARBA" id="ARBA00048623"/>
    </source>
</evidence>
<evidence type="ECO:0000256" key="4">
    <source>
        <dbReference type="ARBA" id="ARBA00010561"/>
    </source>
</evidence>
<keyword evidence="10 19" id="KW-0812">Transmembrane</keyword>
<feature type="transmembrane region" description="Helical" evidence="19">
    <location>
        <begin position="35"/>
        <end position="57"/>
    </location>
</feature>
<proteinExistence type="inferred from homology"/>
<comment type="cofactor">
    <cofactor evidence="1 19">
        <name>Mg(2+)</name>
        <dbReference type="ChEBI" id="CHEBI:18420"/>
    </cofactor>
</comment>
<dbReference type="PANTHER" id="PTHR34148:SF1">
    <property type="entry name" value="ADENOSYLCOBINAMIDE-GDP RIBAZOLETRANSFERASE"/>
    <property type="match status" value="1"/>
</dbReference>
<gene>
    <name evidence="19" type="primary">cobS</name>
    <name evidence="20" type="ORF">TH25_00235</name>
</gene>
<evidence type="ECO:0000256" key="11">
    <source>
        <dbReference type="ARBA" id="ARBA00022842"/>
    </source>
</evidence>
<evidence type="ECO:0000256" key="8">
    <source>
        <dbReference type="ARBA" id="ARBA00022573"/>
    </source>
</evidence>
<evidence type="ECO:0000313" key="21">
    <source>
        <dbReference type="Proteomes" id="UP000252517"/>
    </source>
</evidence>
<comment type="catalytic activity">
    <reaction evidence="17 19">
        <text>alpha-ribazole + adenosylcob(III)inamide-GDP = adenosylcob(III)alamin + GMP + H(+)</text>
        <dbReference type="Rhea" id="RHEA:16049"/>
        <dbReference type="ChEBI" id="CHEBI:10329"/>
        <dbReference type="ChEBI" id="CHEBI:15378"/>
        <dbReference type="ChEBI" id="CHEBI:18408"/>
        <dbReference type="ChEBI" id="CHEBI:58115"/>
        <dbReference type="ChEBI" id="CHEBI:60487"/>
        <dbReference type="EC" id="2.7.8.26"/>
    </reaction>
</comment>
<evidence type="ECO:0000256" key="7">
    <source>
        <dbReference type="ARBA" id="ARBA00022475"/>
    </source>
</evidence>
<evidence type="ECO:0000256" key="2">
    <source>
        <dbReference type="ARBA" id="ARBA00004651"/>
    </source>
</evidence>
<comment type="similarity">
    <text evidence="4 19">Belongs to the CobS family.</text>
</comment>
<comment type="function">
    <text evidence="14 19">Joins adenosylcobinamide-GDP and alpha-ribazole to generate adenosylcobalamin (Ado-cobalamin). Also synthesizes adenosylcobalamin 5'-phosphate from adenosylcobinamide-GDP and alpha-ribazole 5'-phosphate.</text>
</comment>
<evidence type="ECO:0000256" key="3">
    <source>
        <dbReference type="ARBA" id="ARBA00004663"/>
    </source>
</evidence>
<dbReference type="EC" id="2.7.8.26" evidence="5 19"/>
<dbReference type="GO" id="GO:0051073">
    <property type="term" value="F:adenosylcobinamide-GDP ribazoletransferase activity"/>
    <property type="evidence" value="ECO:0007669"/>
    <property type="project" value="UniProtKB-UniRule"/>
</dbReference>
<evidence type="ECO:0000256" key="12">
    <source>
        <dbReference type="ARBA" id="ARBA00022989"/>
    </source>
</evidence>
<evidence type="ECO:0000256" key="10">
    <source>
        <dbReference type="ARBA" id="ARBA00022692"/>
    </source>
</evidence>
<keyword evidence="9 19" id="KW-0808">Transferase</keyword>
<feature type="transmembrane region" description="Helical" evidence="19">
    <location>
        <begin position="173"/>
        <end position="193"/>
    </location>
</feature>
<dbReference type="GO" id="GO:0005886">
    <property type="term" value="C:plasma membrane"/>
    <property type="evidence" value="ECO:0007669"/>
    <property type="project" value="UniProtKB-SubCell"/>
</dbReference>
<keyword evidence="11 19" id="KW-0460">Magnesium</keyword>
<dbReference type="NCBIfam" id="TIGR00317">
    <property type="entry name" value="cobS"/>
    <property type="match status" value="1"/>
</dbReference>
<comment type="caution">
    <text evidence="20">The sequence shown here is derived from an EMBL/GenBank/DDBJ whole genome shotgun (WGS) entry which is preliminary data.</text>
</comment>
<evidence type="ECO:0000256" key="14">
    <source>
        <dbReference type="ARBA" id="ARBA00025228"/>
    </source>
</evidence>
<dbReference type="AlphaFoldDB" id="A0A367XJL3"/>
<evidence type="ECO:0000256" key="18">
    <source>
        <dbReference type="ARBA" id="ARBA00049504"/>
    </source>
</evidence>
<reference evidence="20 21" key="1">
    <citation type="submission" date="2014-07" db="EMBL/GenBank/DDBJ databases">
        <title>Draft genome sequence of Thalassospira profundimaris S25-3-2.</title>
        <authorList>
            <person name="Lai Q."/>
            <person name="Shao Z."/>
        </authorList>
    </citation>
    <scope>NUCLEOTIDE SEQUENCE [LARGE SCALE GENOMIC DNA]</scope>
    <source>
        <strain evidence="20 21">S25-3-2</strain>
    </source>
</reference>
<evidence type="ECO:0000256" key="1">
    <source>
        <dbReference type="ARBA" id="ARBA00001946"/>
    </source>
</evidence>
<comment type="subcellular location">
    <subcellularLocation>
        <location evidence="2 19">Cell membrane</location>
        <topology evidence="2 19">Multi-pass membrane protein</topology>
    </subcellularLocation>
</comment>
<dbReference type="GO" id="GO:0008818">
    <property type="term" value="F:cobalamin 5'-phosphate synthase activity"/>
    <property type="evidence" value="ECO:0007669"/>
    <property type="project" value="UniProtKB-UniRule"/>
</dbReference>
<evidence type="ECO:0000256" key="13">
    <source>
        <dbReference type="ARBA" id="ARBA00023136"/>
    </source>
</evidence>
<comment type="pathway">
    <text evidence="3 19">Cofactor biosynthesis; adenosylcobalamin biosynthesis; adenosylcobalamin from cob(II)yrinate a,c-diamide: step 7/7.</text>
</comment>
<evidence type="ECO:0000256" key="6">
    <source>
        <dbReference type="ARBA" id="ARBA00015850"/>
    </source>
</evidence>
<evidence type="ECO:0000256" key="16">
    <source>
        <dbReference type="ARBA" id="ARBA00032853"/>
    </source>
</evidence>
<sequence length="255" mass="26740">MERLVADFGRALMLLSRIPWPARLEFQSGLIARSVWCWPLVGILLAGMAVLPAQAVLGLTGNTGLAAVFALMALVGLTGALHEDGLADCADGFGGGVTRERKLAIMRDSRIGSYGVVALVIAFAARFFVLQQAIESGVFMMLLLVVALFSRLSMPVIMLFLSPAREDGLGRGAGRPAVVPFLVAALLCILLTLLLAGPVMMLASVLAMVLACFVVGLLARWQIGGHSGDVLGCCQIVTEIFVAIALLSVLHGGLA</sequence>
<dbReference type="Pfam" id="PF02654">
    <property type="entry name" value="CobS"/>
    <property type="match status" value="1"/>
</dbReference>
<dbReference type="EMBL" id="JPWH01000001">
    <property type="protein sequence ID" value="RCK53847.1"/>
    <property type="molecule type" value="Genomic_DNA"/>
</dbReference>
<evidence type="ECO:0000256" key="19">
    <source>
        <dbReference type="HAMAP-Rule" id="MF_00719"/>
    </source>
</evidence>
<feature type="transmembrane region" description="Helical" evidence="19">
    <location>
        <begin position="230"/>
        <end position="250"/>
    </location>
</feature>
<protein>
    <recommendedName>
        <fullName evidence="6 19">Adenosylcobinamide-GDP ribazoletransferase</fullName>
        <ecNumber evidence="5 19">2.7.8.26</ecNumber>
    </recommendedName>
    <alternativeName>
        <fullName evidence="16 19">Cobalamin synthase</fullName>
    </alternativeName>
    <alternativeName>
        <fullName evidence="15 19">Cobalamin-5'-phosphate synthase</fullName>
    </alternativeName>
</protein>
<dbReference type="UniPathway" id="UPA00148">
    <property type="reaction ID" value="UER00238"/>
</dbReference>
<evidence type="ECO:0000313" key="20">
    <source>
        <dbReference type="EMBL" id="RCK53847.1"/>
    </source>
</evidence>
<comment type="catalytic activity">
    <reaction evidence="18 19">
        <text>alpha-ribazole 5'-phosphate + adenosylcob(III)inamide-GDP = adenosylcob(III)alamin 5'-phosphate + GMP + H(+)</text>
        <dbReference type="Rhea" id="RHEA:23560"/>
        <dbReference type="ChEBI" id="CHEBI:15378"/>
        <dbReference type="ChEBI" id="CHEBI:57918"/>
        <dbReference type="ChEBI" id="CHEBI:58115"/>
        <dbReference type="ChEBI" id="CHEBI:60487"/>
        <dbReference type="ChEBI" id="CHEBI:60493"/>
        <dbReference type="EC" id="2.7.8.26"/>
    </reaction>
</comment>
<evidence type="ECO:0000256" key="15">
    <source>
        <dbReference type="ARBA" id="ARBA00032605"/>
    </source>
</evidence>
<dbReference type="Proteomes" id="UP000252517">
    <property type="component" value="Unassembled WGS sequence"/>
</dbReference>
<dbReference type="InterPro" id="IPR003805">
    <property type="entry name" value="CobS"/>
</dbReference>
<feature type="transmembrane region" description="Helical" evidence="19">
    <location>
        <begin position="111"/>
        <end position="130"/>
    </location>
</feature>
<keyword evidence="12 19" id="KW-1133">Transmembrane helix</keyword>
<name>A0A367XJL3_9PROT</name>
<accession>A0A367XJL3</accession>